<dbReference type="Proteomes" id="UP000547209">
    <property type="component" value="Unassembled WGS sequence"/>
</dbReference>
<dbReference type="PANTHER" id="PTHR30193">
    <property type="entry name" value="ABC TRANSPORTER PERMEASE PROTEIN"/>
    <property type="match status" value="1"/>
</dbReference>
<dbReference type="PANTHER" id="PTHR30193:SF1">
    <property type="entry name" value="ABC TRANSPORTER PERMEASE PROTEIN YESP-RELATED"/>
    <property type="match status" value="1"/>
</dbReference>
<keyword evidence="4 7" id="KW-0812">Transmembrane</keyword>
<dbReference type="EMBL" id="JACJVP010000001">
    <property type="protein sequence ID" value="MBB6669463.1"/>
    <property type="molecule type" value="Genomic_DNA"/>
</dbReference>
<dbReference type="AlphaFoldDB" id="A0A7X0RLG0"/>
<feature type="transmembrane region" description="Helical" evidence="7">
    <location>
        <begin position="28"/>
        <end position="52"/>
    </location>
</feature>
<feature type="transmembrane region" description="Helical" evidence="7">
    <location>
        <begin position="126"/>
        <end position="146"/>
    </location>
</feature>
<feature type="domain" description="ABC transmembrane type-1" evidence="8">
    <location>
        <begin position="89"/>
        <end position="302"/>
    </location>
</feature>
<evidence type="ECO:0000256" key="6">
    <source>
        <dbReference type="ARBA" id="ARBA00023136"/>
    </source>
</evidence>
<evidence type="ECO:0000259" key="8">
    <source>
        <dbReference type="PROSITE" id="PS50928"/>
    </source>
</evidence>
<name>A0A7X0RLG0_9BACL</name>
<dbReference type="SUPFAM" id="SSF160964">
    <property type="entry name" value="MalF N-terminal region-like"/>
    <property type="match status" value="1"/>
</dbReference>
<keyword evidence="5 7" id="KW-1133">Transmembrane helix</keyword>
<evidence type="ECO:0000313" key="9">
    <source>
        <dbReference type="EMBL" id="MBB6669463.1"/>
    </source>
</evidence>
<evidence type="ECO:0000256" key="7">
    <source>
        <dbReference type="RuleBase" id="RU363032"/>
    </source>
</evidence>
<dbReference type="GO" id="GO:0005886">
    <property type="term" value="C:plasma membrane"/>
    <property type="evidence" value="ECO:0007669"/>
    <property type="project" value="UniProtKB-SubCell"/>
</dbReference>
<comment type="similarity">
    <text evidence="7">Belongs to the binding-protein-dependent transport system permease family.</text>
</comment>
<evidence type="ECO:0000256" key="5">
    <source>
        <dbReference type="ARBA" id="ARBA00022989"/>
    </source>
</evidence>
<dbReference type="InterPro" id="IPR051393">
    <property type="entry name" value="ABC_transporter_permease"/>
</dbReference>
<keyword evidence="3" id="KW-1003">Cell membrane</keyword>
<gene>
    <name evidence="9" type="ORF">H7C19_02060</name>
</gene>
<feature type="transmembrane region" description="Helical" evidence="7">
    <location>
        <begin position="178"/>
        <end position="196"/>
    </location>
</feature>
<sequence>MAASENAGTTLKVLPEKKPKSSSYKKKMTLYGVLFALPWILGILLFSAYPLLMSIYYSFTSYSILDSGQWVGLGNYKELMGDSTFRISIYNTLYYTFISVPLNIAVGVGLALLLNTKIRGQGVYRTLFFIPSLVPAVATTIIWLWLLNPQFGLVNYWLEQIGISGPPWLGDERWSKPSLILMSLWGVGQAIIIYLAGLQDIPQDYYDAADVDGANTMRKLRHITLPLMTPVIFFNLIMGVIGTMQNFVLPYTLTNGTGSPADSLMFYVMYLYQNAFLYLKMGYASAMAWILFLIVLVLTILIFVTQKRWVHYQGKE</sequence>
<dbReference type="RefSeq" id="WP_185140870.1">
    <property type="nucleotide sequence ID" value="NZ_JACJVP010000001.1"/>
</dbReference>
<proteinExistence type="inferred from homology"/>
<evidence type="ECO:0000256" key="3">
    <source>
        <dbReference type="ARBA" id="ARBA00022475"/>
    </source>
</evidence>
<dbReference type="Pfam" id="PF00528">
    <property type="entry name" value="BPD_transp_1"/>
    <property type="match status" value="1"/>
</dbReference>
<organism evidence="9 10">
    <name type="scientific">Cohnella nanjingensis</name>
    <dbReference type="NCBI Taxonomy" id="1387779"/>
    <lineage>
        <taxon>Bacteria</taxon>
        <taxon>Bacillati</taxon>
        <taxon>Bacillota</taxon>
        <taxon>Bacilli</taxon>
        <taxon>Bacillales</taxon>
        <taxon>Paenibacillaceae</taxon>
        <taxon>Cohnella</taxon>
    </lineage>
</organism>
<reference evidence="9 10" key="1">
    <citation type="submission" date="2020-08" db="EMBL/GenBank/DDBJ databases">
        <title>Cohnella phylogeny.</title>
        <authorList>
            <person name="Dunlap C."/>
        </authorList>
    </citation>
    <scope>NUCLEOTIDE SEQUENCE [LARGE SCALE GENOMIC DNA]</scope>
    <source>
        <strain evidence="9 10">DSM 28246</strain>
    </source>
</reference>
<dbReference type="InterPro" id="IPR000515">
    <property type="entry name" value="MetI-like"/>
</dbReference>
<evidence type="ECO:0000256" key="4">
    <source>
        <dbReference type="ARBA" id="ARBA00022692"/>
    </source>
</evidence>
<keyword evidence="10" id="KW-1185">Reference proteome</keyword>
<dbReference type="SUPFAM" id="SSF161098">
    <property type="entry name" value="MetI-like"/>
    <property type="match status" value="1"/>
</dbReference>
<feature type="transmembrane region" description="Helical" evidence="7">
    <location>
        <begin position="93"/>
        <end position="114"/>
    </location>
</feature>
<comment type="caution">
    <text evidence="9">The sequence shown here is derived from an EMBL/GenBank/DDBJ whole genome shotgun (WGS) entry which is preliminary data.</text>
</comment>
<feature type="transmembrane region" description="Helical" evidence="7">
    <location>
        <begin position="225"/>
        <end position="244"/>
    </location>
</feature>
<evidence type="ECO:0000256" key="1">
    <source>
        <dbReference type="ARBA" id="ARBA00004651"/>
    </source>
</evidence>
<comment type="subcellular location">
    <subcellularLocation>
        <location evidence="1 7">Cell membrane</location>
        <topology evidence="1 7">Multi-pass membrane protein</topology>
    </subcellularLocation>
</comment>
<keyword evidence="2 7" id="KW-0813">Transport</keyword>
<keyword evidence="6 7" id="KW-0472">Membrane</keyword>
<dbReference type="InterPro" id="IPR035906">
    <property type="entry name" value="MetI-like_sf"/>
</dbReference>
<dbReference type="Gene3D" id="1.10.3720.10">
    <property type="entry name" value="MetI-like"/>
    <property type="match status" value="1"/>
</dbReference>
<accession>A0A7X0RLG0</accession>
<dbReference type="PROSITE" id="PS50928">
    <property type="entry name" value="ABC_TM1"/>
    <property type="match status" value="1"/>
</dbReference>
<evidence type="ECO:0000256" key="2">
    <source>
        <dbReference type="ARBA" id="ARBA00022448"/>
    </source>
</evidence>
<dbReference type="GO" id="GO:0055085">
    <property type="term" value="P:transmembrane transport"/>
    <property type="evidence" value="ECO:0007669"/>
    <property type="project" value="InterPro"/>
</dbReference>
<protein>
    <submittedName>
        <fullName evidence="9">Sugar ABC transporter permease</fullName>
    </submittedName>
</protein>
<evidence type="ECO:0000313" key="10">
    <source>
        <dbReference type="Proteomes" id="UP000547209"/>
    </source>
</evidence>
<dbReference type="CDD" id="cd06261">
    <property type="entry name" value="TM_PBP2"/>
    <property type="match status" value="1"/>
</dbReference>
<feature type="transmembrane region" description="Helical" evidence="7">
    <location>
        <begin position="286"/>
        <end position="304"/>
    </location>
</feature>